<sequence>MLLKKIIPQKLINFFWHLPQAVLANIIYGFPGRKLIVIGVTGTSGKTTTAHLIYHLLKQGGFKVELISTVSAPGLHVTNPEQFPLQKMLKKLAAKGCKYLVLEVTSHGLDQNRNWGIPFTYGVLTNITHEHLDYHKTFANYQNVKLKLIRLAKIAVMNRSDPSFALAKKISRGRVLEFSGEFDEANKAAASV</sequence>
<dbReference type="SUPFAM" id="SSF53623">
    <property type="entry name" value="MurD-like peptide ligases, catalytic domain"/>
    <property type="match status" value="1"/>
</dbReference>
<dbReference type="GO" id="GO:0005524">
    <property type="term" value="F:ATP binding"/>
    <property type="evidence" value="ECO:0007669"/>
    <property type="project" value="InterPro"/>
</dbReference>
<proteinExistence type="predicted"/>
<name>A0A0G1BZP5_9BACT</name>
<dbReference type="Gene3D" id="3.40.1190.10">
    <property type="entry name" value="Mur-like, catalytic domain"/>
    <property type="match status" value="1"/>
</dbReference>
<feature type="domain" description="Mur ligase central" evidence="1">
    <location>
        <begin position="40"/>
        <end position="179"/>
    </location>
</feature>
<dbReference type="STRING" id="1618369.UV54_C0056G0010"/>
<dbReference type="PANTHER" id="PTHR23135">
    <property type="entry name" value="MUR LIGASE FAMILY MEMBER"/>
    <property type="match status" value="1"/>
</dbReference>
<dbReference type="Pfam" id="PF08245">
    <property type="entry name" value="Mur_ligase_M"/>
    <property type="match status" value="1"/>
</dbReference>
<evidence type="ECO:0000259" key="1">
    <source>
        <dbReference type="Pfam" id="PF08245"/>
    </source>
</evidence>
<organism evidence="2">
    <name type="scientific">Candidatus Beckwithbacteria bacterium GW2011_GWA2_43_10</name>
    <dbReference type="NCBI Taxonomy" id="1618369"/>
    <lineage>
        <taxon>Bacteria</taxon>
        <taxon>Candidatus Beckwithiibacteriota</taxon>
    </lineage>
</organism>
<dbReference type="InterPro" id="IPR036565">
    <property type="entry name" value="Mur-like_cat_sf"/>
</dbReference>
<accession>A0A0G1BZP5</accession>
<comment type="caution">
    <text evidence="2">The sequence shown here is derived from an EMBL/GenBank/DDBJ whole genome shotgun (WGS) entry which is preliminary data.</text>
</comment>
<dbReference type="GO" id="GO:0016881">
    <property type="term" value="F:acid-amino acid ligase activity"/>
    <property type="evidence" value="ECO:0007669"/>
    <property type="project" value="InterPro"/>
</dbReference>
<reference evidence="2" key="1">
    <citation type="journal article" date="2015" name="Nature">
        <title>rRNA introns, odd ribosomes, and small enigmatic genomes across a large radiation of phyla.</title>
        <authorList>
            <person name="Brown C.T."/>
            <person name="Hug L.A."/>
            <person name="Thomas B.C."/>
            <person name="Sharon I."/>
            <person name="Castelle C.J."/>
            <person name="Singh A."/>
            <person name="Wilkins M.J."/>
            <person name="Williams K.H."/>
            <person name="Banfield J.F."/>
        </authorList>
    </citation>
    <scope>NUCLEOTIDE SEQUENCE [LARGE SCALE GENOMIC DNA]</scope>
</reference>
<dbReference type="Proteomes" id="UP000034213">
    <property type="component" value="Unassembled WGS sequence"/>
</dbReference>
<dbReference type="PANTHER" id="PTHR23135:SF4">
    <property type="entry name" value="UDP-N-ACETYLMURAMOYL-L-ALANYL-D-GLUTAMATE--2,6-DIAMINOPIMELATE LIGASE MURE HOMOLOG, CHLOROPLASTIC"/>
    <property type="match status" value="1"/>
</dbReference>
<feature type="non-terminal residue" evidence="2">
    <location>
        <position position="192"/>
    </location>
</feature>
<protein>
    <submittedName>
        <fullName evidence="2">UDP-N-acetylmuramyl-tripeptide synthetase</fullName>
    </submittedName>
</protein>
<gene>
    <name evidence="2" type="ORF">UV54_C0056G0010</name>
</gene>
<dbReference type="InterPro" id="IPR013221">
    <property type="entry name" value="Mur_ligase_cen"/>
</dbReference>
<evidence type="ECO:0000313" key="2">
    <source>
        <dbReference type="EMBL" id="KKS78654.1"/>
    </source>
</evidence>
<dbReference type="AlphaFoldDB" id="A0A0G1BZP5"/>
<dbReference type="EMBL" id="LCEW01000056">
    <property type="protein sequence ID" value="KKS78654.1"/>
    <property type="molecule type" value="Genomic_DNA"/>
</dbReference>